<dbReference type="GO" id="GO:0004364">
    <property type="term" value="F:glutathione transferase activity"/>
    <property type="evidence" value="ECO:0007669"/>
    <property type="project" value="UniProtKB-EC"/>
</dbReference>
<dbReference type="PROSITE" id="PS50404">
    <property type="entry name" value="GST_NTER"/>
    <property type="match status" value="1"/>
</dbReference>
<comment type="subunit">
    <text evidence="1">Homodimer.</text>
</comment>
<feature type="domain" description="GST C-terminal" evidence="4">
    <location>
        <begin position="90"/>
        <end position="212"/>
    </location>
</feature>
<proteinExistence type="evidence at transcript level"/>
<dbReference type="InterPro" id="IPR004046">
    <property type="entry name" value="GST_C"/>
</dbReference>
<dbReference type="SFLD" id="SFLDG00358">
    <property type="entry name" value="Main_(cytGST)"/>
    <property type="match status" value="1"/>
</dbReference>
<dbReference type="InterPro" id="IPR010987">
    <property type="entry name" value="Glutathione-S-Trfase_C-like"/>
</dbReference>
<dbReference type="PANTHER" id="PTHR43969">
    <property type="entry name" value="GLUTATHIONE S TRANSFERASE D10, ISOFORM A-RELATED"/>
    <property type="match status" value="1"/>
</dbReference>
<feature type="domain" description="GST N-terminal" evidence="3">
    <location>
        <begin position="1"/>
        <end position="82"/>
    </location>
</feature>
<dbReference type="GO" id="GO:0006749">
    <property type="term" value="P:glutathione metabolic process"/>
    <property type="evidence" value="ECO:0007669"/>
    <property type="project" value="TreeGrafter"/>
</dbReference>
<dbReference type="SFLD" id="SFLDS00019">
    <property type="entry name" value="Glutathione_Transferase_(cytos"/>
    <property type="match status" value="1"/>
</dbReference>
<dbReference type="PROSITE" id="PS50405">
    <property type="entry name" value="GST_CTER"/>
    <property type="match status" value="1"/>
</dbReference>
<keyword evidence="5" id="KW-0808">Transferase</keyword>
<dbReference type="InterPro" id="IPR040079">
    <property type="entry name" value="Glutathione_S-Trfase"/>
</dbReference>
<evidence type="ECO:0000256" key="1">
    <source>
        <dbReference type="ARBA" id="ARBA00011738"/>
    </source>
</evidence>
<dbReference type="SUPFAM" id="SSF52833">
    <property type="entry name" value="Thioredoxin-like"/>
    <property type="match status" value="1"/>
</dbReference>
<organism evidence="5">
    <name type="scientific">Ascidia sydneiensis samea</name>
    <name type="common">Vanadium-rich ascidian</name>
    <dbReference type="NCBI Taxonomy" id="79730"/>
    <lineage>
        <taxon>Eukaryota</taxon>
        <taxon>Metazoa</taxon>
        <taxon>Chordata</taxon>
        <taxon>Tunicata</taxon>
        <taxon>Ascidiacea</taxon>
        <taxon>Phlebobranchia</taxon>
        <taxon>Ascidiidae</taxon>
        <taxon>Ascidia</taxon>
    </lineage>
</organism>
<sequence>MTVKFYFNDMSPPSRSVMMVIRELGVPCEVKDVDMMTRQQKTPEFLRINPRGRVPALVDGDLQISESQAIACYLCNKFAKGAKTSLYPTGPGPREMVDMWLYRSVWINDLVEAYLNTHRILFDNETMNYDALHELKEGLHIFDKWLRNSLYLTGNNVTIADYFNAVAILHLDQSGRKVYNEFPRLKEWISRMRSISLFDEINQPGSDKLTKIIQDTLAKRTE</sequence>
<dbReference type="AlphaFoldDB" id="A1ILX5"/>
<protein>
    <submittedName>
        <fullName evidence="5">Glutathione S-transferase I</fullName>
        <ecNumber evidence="5">2.5.1.18</ecNumber>
    </submittedName>
</protein>
<dbReference type="Gene3D" id="3.40.30.10">
    <property type="entry name" value="Glutaredoxin"/>
    <property type="match status" value="1"/>
</dbReference>
<evidence type="ECO:0000259" key="3">
    <source>
        <dbReference type="PROSITE" id="PS50404"/>
    </source>
</evidence>
<dbReference type="InterPro" id="IPR036249">
    <property type="entry name" value="Thioredoxin-like_sf"/>
</dbReference>
<evidence type="ECO:0000256" key="2">
    <source>
        <dbReference type="RuleBase" id="RU003494"/>
    </source>
</evidence>
<dbReference type="InterPro" id="IPR036282">
    <property type="entry name" value="Glutathione-S-Trfase_C_sf"/>
</dbReference>
<gene>
    <name evidence="5" type="primary">AsGST-I</name>
</gene>
<dbReference type="SUPFAM" id="SSF47616">
    <property type="entry name" value="GST C-terminal domain-like"/>
    <property type="match status" value="1"/>
</dbReference>
<name>A1ILX5_ASCSS</name>
<dbReference type="Pfam" id="PF00043">
    <property type="entry name" value="GST_C"/>
    <property type="match status" value="1"/>
</dbReference>
<evidence type="ECO:0000313" key="5">
    <source>
        <dbReference type="EMBL" id="BAF44216.1"/>
    </source>
</evidence>
<dbReference type="Pfam" id="PF02798">
    <property type="entry name" value="GST_N"/>
    <property type="match status" value="1"/>
</dbReference>
<dbReference type="PANTHER" id="PTHR43969:SF9">
    <property type="entry name" value="GLUTATHIONE S TRANSFERASE D10, ISOFORM A-RELATED"/>
    <property type="match status" value="1"/>
</dbReference>
<dbReference type="Gene3D" id="1.20.1050.10">
    <property type="match status" value="1"/>
</dbReference>
<dbReference type="EMBL" id="AB289454">
    <property type="protein sequence ID" value="BAF44216.1"/>
    <property type="molecule type" value="mRNA"/>
</dbReference>
<reference evidence="5" key="1">
    <citation type="journal article" date="2006" name="Biochim. Biophys. Acta">
        <title>Glutathione transferases with vanadium-binding activity isolated from the vanadium-rich ascidian Ascidia sydneiensis samea.</title>
        <authorList>
            <person name="Yoshinaga M."/>
            <person name="Ueki T."/>
            <person name="Yamaguchi N."/>
            <person name="Kamino K."/>
            <person name="Michibata H."/>
        </authorList>
    </citation>
    <scope>NUCLEOTIDE SEQUENCE</scope>
</reference>
<accession>A1ILX5</accession>
<reference evidence="5" key="2">
    <citation type="submission" date="2007-01" db="EMBL/GenBank/DDBJ databases">
        <authorList>
            <person name="Yoshinaga M."/>
        </authorList>
    </citation>
    <scope>NUCLEOTIDE SEQUENCE</scope>
</reference>
<dbReference type="EC" id="2.5.1.18" evidence="5"/>
<comment type="similarity">
    <text evidence="2">Belongs to the GST superfamily.</text>
</comment>
<evidence type="ECO:0000259" key="4">
    <source>
        <dbReference type="PROSITE" id="PS50405"/>
    </source>
</evidence>
<dbReference type="InterPro" id="IPR004045">
    <property type="entry name" value="Glutathione_S-Trfase_N"/>
</dbReference>